<dbReference type="Pfam" id="PF00004">
    <property type="entry name" value="AAA"/>
    <property type="match status" value="1"/>
</dbReference>
<comment type="function">
    <text evidence="15">Acts as a processive, ATP-dependent zinc metallopeptidase for both cytoplasmic and membrane proteins. Plays a role in the quality control of integral membrane proteins.</text>
</comment>
<evidence type="ECO:0000256" key="4">
    <source>
        <dbReference type="ARBA" id="ARBA00022670"/>
    </source>
</evidence>
<evidence type="ECO:0000256" key="3">
    <source>
        <dbReference type="ARBA" id="ARBA00022475"/>
    </source>
</evidence>
<dbReference type="InterPro" id="IPR011546">
    <property type="entry name" value="Pept_M41_FtsH_extracell"/>
</dbReference>
<dbReference type="EC" id="3.4.24.-" evidence="15"/>
<dbReference type="InterPro" id="IPR003959">
    <property type="entry name" value="ATPase_AAA_core"/>
</dbReference>
<dbReference type="SMART" id="SM00382">
    <property type="entry name" value="AAA"/>
    <property type="match status" value="1"/>
</dbReference>
<dbReference type="GO" id="GO:0004222">
    <property type="term" value="F:metalloendopeptidase activity"/>
    <property type="evidence" value="ECO:0007669"/>
    <property type="project" value="InterPro"/>
</dbReference>
<feature type="binding site" evidence="15">
    <location>
        <position position="527"/>
    </location>
    <ligand>
        <name>Zn(2+)</name>
        <dbReference type="ChEBI" id="CHEBI:29105"/>
        <note>catalytic</note>
    </ligand>
</feature>
<feature type="transmembrane region" description="Helical" evidence="15">
    <location>
        <begin position="41"/>
        <end position="60"/>
    </location>
</feature>
<dbReference type="GO" id="GO:0008270">
    <property type="term" value="F:zinc ion binding"/>
    <property type="evidence" value="ECO:0007669"/>
    <property type="project" value="UniProtKB-UniRule"/>
</dbReference>
<dbReference type="GO" id="GO:0005886">
    <property type="term" value="C:plasma membrane"/>
    <property type="evidence" value="ECO:0007669"/>
    <property type="project" value="UniProtKB-SubCell"/>
</dbReference>
<keyword evidence="7 15" id="KW-0547">Nucleotide-binding</keyword>
<evidence type="ECO:0000256" key="9">
    <source>
        <dbReference type="ARBA" id="ARBA00022833"/>
    </source>
</evidence>
<dbReference type="FunFam" id="3.40.50.300:FF:000001">
    <property type="entry name" value="ATP-dependent zinc metalloprotease FtsH"/>
    <property type="match status" value="1"/>
</dbReference>
<dbReference type="SUPFAM" id="SSF140990">
    <property type="entry name" value="FtsH protease domain-like"/>
    <property type="match status" value="1"/>
</dbReference>
<dbReference type="PANTHER" id="PTHR23076">
    <property type="entry name" value="METALLOPROTEASE M41 FTSH"/>
    <property type="match status" value="1"/>
</dbReference>
<keyword evidence="9 15" id="KW-0862">Zinc</keyword>
<keyword evidence="11 15" id="KW-1133">Transmembrane helix</keyword>
<dbReference type="InterPro" id="IPR041569">
    <property type="entry name" value="AAA_lid_3"/>
</dbReference>
<comment type="cofactor">
    <cofactor evidence="15">
        <name>Zn(2+)</name>
        <dbReference type="ChEBI" id="CHEBI:29105"/>
    </cofactor>
    <text evidence="15">Binds 1 zinc ion per subunit.</text>
</comment>
<dbReference type="FunFam" id="1.20.58.760:FF:000001">
    <property type="entry name" value="ATP-dependent zinc metalloprotease FtsH"/>
    <property type="match status" value="1"/>
</dbReference>
<evidence type="ECO:0000259" key="17">
    <source>
        <dbReference type="SMART" id="SM00382"/>
    </source>
</evidence>
<dbReference type="Gene3D" id="1.10.8.60">
    <property type="match status" value="1"/>
</dbReference>
<dbReference type="InterPro" id="IPR003593">
    <property type="entry name" value="AAA+_ATPase"/>
</dbReference>
<dbReference type="EMBL" id="LCBX01000057">
    <property type="protein sequence ID" value="KKS19124.1"/>
    <property type="molecule type" value="Genomic_DNA"/>
</dbReference>
<evidence type="ECO:0000256" key="1">
    <source>
        <dbReference type="ARBA" id="ARBA00004370"/>
    </source>
</evidence>
<keyword evidence="12 15" id="KW-0482">Metalloprotease</keyword>
<evidence type="ECO:0000256" key="6">
    <source>
        <dbReference type="ARBA" id="ARBA00022723"/>
    </source>
</evidence>
<dbReference type="PATRIC" id="fig|1619119.3.peg.913"/>
<feature type="domain" description="AAA+ ATPase" evidence="17">
    <location>
        <begin position="222"/>
        <end position="361"/>
    </location>
</feature>
<dbReference type="Gene3D" id="3.40.50.300">
    <property type="entry name" value="P-loop containing nucleotide triphosphate hydrolases"/>
    <property type="match status" value="1"/>
</dbReference>
<dbReference type="Pfam" id="PF17862">
    <property type="entry name" value="AAA_lid_3"/>
    <property type="match status" value="1"/>
</dbReference>
<evidence type="ECO:0000256" key="10">
    <source>
        <dbReference type="ARBA" id="ARBA00022840"/>
    </source>
</evidence>
<comment type="similarity">
    <text evidence="2 15">In the C-terminal section; belongs to the peptidase M41 family.</text>
</comment>
<dbReference type="InterPro" id="IPR005936">
    <property type="entry name" value="FtsH"/>
</dbReference>
<keyword evidence="5 15" id="KW-0812">Transmembrane</keyword>
<sequence length="643" mass="71129">MPDKKTKKNIKNIVSSGKRVSFGKKKSSVKNIPPKNMFNNVFFYIFLLIIGYLIFGLVFSGGGPLEERPLNEVVNLIREDKVEDVTVTGDEIEVLLKDGTKFNTLKESGVSFTEILSDNNVDVSKIAGEYTVKHPVGWVNIISPLLMFGLPVLLVFFIIKQMNRTSGDILSFGKSRAKLFNKDVPKVTFGDVAGNEEAKREMIEIVDFLKNSEKYRKLGARIPKGILLVGPSGVGKTLLAKAIAGEANVPFFSVAGSEFMEMLVGVGSARARDLFKMAKTSQPSLIFIDEIDAIGRQRGMGIGGGHDEREQTLNQILIEMDGFDPRTDVIVLAATNRPDMLDPALIRAGRFDRNINIPLPDLKDREEIIKIHMRGKPFSEDVNLERIARKTVGFSGADIENMLNEAAILAARGNKEMLHSEDIEEAALKVTMGAERKTLQTEEERRLTAYHEAGHALVASSVPDMDPVYRVSIVARGGSLGHTSFPPERDRYNETKTRLLSILATMLGGRAAEEIVYDEMTIGAADDLDKASKLARKMVASYGMSPLGPVSFEGKEGNPWVAREMGETGYSQEMAAKVDNEIKNLIDEAHIKAKRILIEKREILDRISQRLLEKETIDKDEYDGILSARADSFADTSESVTVE</sequence>
<comment type="caution">
    <text evidence="18">The sequence shown here is derived from an EMBL/GenBank/DDBJ whole genome shotgun (WGS) entry which is preliminary data.</text>
</comment>
<dbReference type="GO" id="GO:0006508">
    <property type="term" value="P:proteolysis"/>
    <property type="evidence" value="ECO:0007669"/>
    <property type="project" value="UniProtKB-KW"/>
</dbReference>
<dbReference type="SUPFAM" id="SSF52540">
    <property type="entry name" value="P-loop containing nucleoside triphosphate hydrolases"/>
    <property type="match status" value="1"/>
</dbReference>
<proteinExistence type="inferred from homology"/>
<comment type="caution">
    <text evidence="15">Lacks conserved residue(s) required for the propagation of feature annotation.</text>
</comment>
<gene>
    <name evidence="15" type="primary">ftsH</name>
    <name evidence="18" type="ORF">UU77_C0057G0004</name>
</gene>
<dbReference type="InterPro" id="IPR003960">
    <property type="entry name" value="ATPase_AAA_CS"/>
</dbReference>
<dbReference type="GO" id="GO:0005524">
    <property type="term" value="F:ATP binding"/>
    <property type="evidence" value="ECO:0007669"/>
    <property type="project" value="UniProtKB-UniRule"/>
</dbReference>
<evidence type="ECO:0000256" key="2">
    <source>
        <dbReference type="ARBA" id="ARBA00010044"/>
    </source>
</evidence>
<evidence type="ECO:0000256" key="5">
    <source>
        <dbReference type="ARBA" id="ARBA00022692"/>
    </source>
</evidence>
<dbReference type="GO" id="GO:0004176">
    <property type="term" value="F:ATP-dependent peptidase activity"/>
    <property type="evidence" value="ECO:0007669"/>
    <property type="project" value="InterPro"/>
</dbReference>
<dbReference type="InterPro" id="IPR000642">
    <property type="entry name" value="Peptidase_M41"/>
</dbReference>
<dbReference type="Proteomes" id="UP000034507">
    <property type="component" value="Unassembled WGS sequence"/>
</dbReference>
<dbReference type="Pfam" id="PF01434">
    <property type="entry name" value="Peptidase_M41"/>
    <property type="match status" value="1"/>
</dbReference>
<dbReference type="PROSITE" id="PS00674">
    <property type="entry name" value="AAA"/>
    <property type="match status" value="1"/>
</dbReference>
<dbReference type="CDD" id="cd19501">
    <property type="entry name" value="RecA-like_FtsH"/>
    <property type="match status" value="1"/>
</dbReference>
<evidence type="ECO:0000256" key="13">
    <source>
        <dbReference type="ARBA" id="ARBA00023136"/>
    </source>
</evidence>
<dbReference type="FunFam" id="1.10.8.60:FF:000001">
    <property type="entry name" value="ATP-dependent zinc metalloprotease FtsH"/>
    <property type="match status" value="1"/>
</dbReference>
<dbReference type="HAMAP" id="MF_01458">
    <property type="entry name" value="FtsH"/>
    <property type="match status" value="1"/>
</dbReference>
<dbReference type="GO" id="GO:0016887">
    <property type="term" value="F:ATP hydrolysis activity"/>
    <property type="evidence" value="ECO:0007669"/>
    <property type="project" value="UniProtKB-UniRule"/>
</dbReference>
<evidence type="ECO:0000313" key="18">
    <source>
        <dbReference type="EMBL" id="KKS19124.1"/>
    </source>
</evidence>
<keyword evidence="13 15" id="KW-0472">Membrane</keyword>
<dbReference type="InterPro" id="IPR027417">
    <property type="entry name" value="P-loop_NTPase"/>
</dbReference>
<keyword evidence="6 15" id="KW-0479">Metal-binding</keyword>
<dbReference type="Gene3D" id="1.20.58.760">
    <property type="entry name" value="Peptidase M41"/>
    <property type="match status" value="1"/>
</dbReference>
<organism evidence="18 19">
    <name type="scientific">candidate division WWE3 bacterium GW2011_GWC1_41_7</name>
    <dbReference type="NCBI Taxonomy" id="1619119"/>
    <lineage>
        <taxon>Bacteria</taxon>
        <taxon>Katanobacteria</taxon>
    </lineage>
</organism>
<evidence type="ECO:0000256" key="16">
    <source>
        <dbReference type="RuleBase" id="RU003651"/>
    </source>
</evidence>
<dbReference type="AlphaFoldDB" id="A0A0G0X266"/>
<evidence type="ECO:0000313" key="19">
    <source>
        <dbReference type="Proteomes" id="UP000034507"/>
    </source>
</evidence>
<evidence type="ECO:0000256" key="8">
    <source>
        <dbReference type="ARBA" id="ARBA00022801"/>
    </source>
</evidence>
<reference evidence="18 19" key="1">
    <citation type="journal article" date="2015" name="Nature">
        <title>rRNA introns, odd ribosomes, and small enigmatic genomes across a large radiation of phyla.</title>
        <authorList>
            <person name="Brown C.T."/>
            <person name="Hug L.A."/>
            <person name="Thomas B.C."/>
            <person name="Sharon I."/>
            <person name="Castelle C.J."/>
            <person name="Singh A."/>
            <person name="Wilkins M.J."/>
            <person name="Williams K.H."/>
            <person name="Banfield J.F."/>
        </authorList>
    </citation>
    <scope>NUCLEOTIDE SEQUENCE [LARGE SCALE GENOMIC DNA]</scope>
</reference>
<feature type="transmembrane region" description="Helical" evidence="15">
    <location>
        <begin position="138"/>
        <end position="159"/>
    </location>
</feature>
<accession>A0A0G0X266</accession>
<dbReference type="NCBIfam" id="TIGR01241">
    <property type="entry name" value="FtsH_fam"/>
    <property type="match status" value="1"/>
</dbReference>
<dbReference type="GO" id="GO:0030163">
    <property type="term" value="P:protein catabolic process"/>
    <property type="evidence" value="ECO:0007669"/>
    <property type="project" value="UniProtKB-UniRule"/>
</dbReference>
<evidence type="ECO:0000256" key="11">
    <source>
        <dbReference type="ARBA" id="ARBA00022989"/>
    </source>
</evidence>
<evidence type="ECO:0000256" key="7">
    <source>
        <dbReference type="ARBA" id="ARBA00022741"/>
    </source>
</evidence>
<evidence type="ECO:0000256" key="12">
    <source>
        <dbReference type="ARBA" id="ARBA00023049"/>
    </source>
</evidence>
<keyword evidence="8 15" id="KW-0378">Hydrolase</keyword>
<feature type="active site" evidence="15">
    <location>
        <position position="452"/>
    </location>
</feature>
<evidence type="ECO:0000256" key="14">
    <source>
        <dbReference type="ARBA" id="ARBA00061570"/>
    </source>
</evidence>
<feature type="binding site" evidence="15">
    <location>
        <position position="455"/>
    </location>
    <ligand>
        <name>Zn(2+)</name>
        <dbReference type="ChEBI" id="CHEBI:29105"/>
        <note>catalytic</note>
    </ligand>
</feature>
<comment type="similarity">
    <text evidence="14 15">In the central section; belongs to the AAA ATPase family.</text>
</comment>
<comment type="subcellular location">
    <subcellularLocation>
        <location evidence="15">Cell membrane</location>
        <topology evidence="15">Multi-pass membrane protein</topology>
        <orientation evidence="15">Cytoplasmic side</orientation>
    </subcellularLocation>
    <subcellularLocation>
        <location evidence="1">Membrane</location>
    </subcellularLocation>
</comment>
<name>A0A0G0X266_UNCKA</name>
<keyword evidence="4 15" id="KW-0645">Protease</keyword>
<keyword evidence="10 15" id="KW-0067">ATP-binding</keyword>
<dbReference type="Pfam" id="PF06480">
    <property type="entry name" value="FtsH_ext"/>
    <property type="match status" value="1"/>
</dbReference>
<keyword evidence="3 15" id="KW-1003">Cell membrane</keyword>
<comment type="subunit">
    <text evidence="15">Homohexamer.</text>
</comment>
<dbReference type="PANTHER" id="PTHR23076:SF97">
    <property type="entry name" value="ATP-DEPENDENT ZINC METALLOPROTEASE YME1L1"/>
    <property type="match status" value="1"/>
</dbReference>
<dbReference type="InterPro" id="IPR037219">
    <property type="entry name" value="Peptidase_M41-like"/>
</dbReference>
<evidence type="ECO:0000256" key="15">
    <source>
        <dbReference type="HAMAP-Rule" id="MF_01458"/>
    </source>
</evidence>
<comment type="similarity">
    <text evidence="16">Belongs to the AAA ATPase family.</text>
</comment>
<protein>
    <recommendedName>
        <fullName evidence="15">ATP-dependent zinc metalloprotease FtsH</fullName>
        <ecNumber evidence="15">3.4.24.-</ecNumber>
    </recommendedName>
</protein>
<feature type="binding site" evidence="15">
    <location>
        <position position="451"/>
    </location>
    <ligand>
        <name>Zn(2+)</name>
        <dbReference type="ChEBI" id="CHEBI:29105"/>
        <note>catalytic</note>
    </ligand>
</feature>